<dbReference type="Gene3D" id="1.10.8.20">
    <property type="entry name" value="N-terminal domain of phosphatidylinositol transfer protein sec14p"/>
    <property type="match status" value="1"/>
</dbReference>
<dbReference type="Gene3D" id="3.40.525.10">
    <property type="entry name" value="CRAL-TRIO lipid binding domain"/>
    <property type="match status" value="1"/>
</dbReference>
<dbReference type="InterPro" id="IPR011074">
    <property type="entry name" value="CRAL/TRIO_N_dom"/>
</dbReference>
<dbReference type="GO" id="GO:1902936">
    <property type="term" value="F:phosphatidylinositol bisphosphate binding"/>
    <property type="evidence" value="ECO:0007669"/>
    <property type="project" value="TreeGrafter"/>
</dbReference>
<dbReference type="SMART" id="SM00516">
    <property type="entry name" value="SEC14"/>
    <property type="match status" value="1"/>
</dbReference>
<evidence type="ECO:0000313" key="3">
    <source>
        <dbReference type="EMBL" id="KAK3922437.1"/>
    </source>
</evidence>
<dbReference type="EMBL" id="JAHWGI010001090">
    <property type="protein sequence ID" value="KAK3922437.1"/>
    <property type="molecule type" value="Genomic_DNA"/>
</dbReference>
<dbReference type="InterPro" id="IPR036865">
    <property type="entry name" value="CRAL-TRIO_dom_sf"/>
</dbReference>
<evidence type="ECO:0000313" key="4">
    <source>
        <dbReference type="Proteomes" id="UP001219518"/>
    </source>
</evidence>
<reference evidence="3" key="2">
    <citation type="journal article" date="2023" name="BMC Genomics">
        <title>Pest status, molecular evolution, and epigenetic factors derived from the genome assembly of Frankliniella fusca, a thysanopteran phytovirus vector.</title>
        <authorList>
            <person name="Catto M.A."/>
            <person name="Labadie P.E."/>
            <person name="Jacobson A.L."/>
            <person name="Kennedy G.G."/>
            <person name="Srinivasan R."/>
            <person name="Hunt B.G."/>
        </authorList>
    </citation>
    <scope>NUCLEOTIDE SEQUENCE</scope>
    <source>
        <strain evidence="3">PL_HMW_Pooled</strain>
    </source>
</reference>
<dbReference type="Proteomes" id="UP001219518">
    <property type="component" value="Unassembled WGS sequence"/>
</dbReference>
<dbReference type="PROSITE" id="PS50191">
    <property type="entry name" value="CRAL_TRIO"/>
    <property type="match status" value="1"/>
</dbReference>
<dbReference type="PRINTS" id="PR00180">
    <property type="entry name" value="CRETINALDHBP"/>
</dbReference>
<dbReference type="SMART" id="SM01100">
    <property type="entry name" value="CRAL_TRIO_N"/>
    <property type="match status" value="1"/>
</dbReference>
<dbReference type="InterPro" id="IPR036273">
    <property type="entry name" value="CRAL/TRIO_N_dom_sf"/>
</dbReference>
<dbReference type="PANTHER" id="PTHR10174">
    <property type="entry name" value="ALPHA-TOCOPHEROL TRANSFER PROTEIN-RELATED"/>
    <property type="match status" value="1"/>
</dbReference>
<dbReference type="Gene3D" id="1.20.5.1200">
    <property type="entry name" value="Alpha-tocopherol transfer"/>
    <property type="match status" value="1"/>
</dbReference>
<dbReference type="GO" id="GO:0016020">
    <property type="term" value="C:membrane"/>
    <property type="evidence" value="ECO:0007669"/>
    <property type="project" value="TreeGrafter"/>
</dbReference>
<dbReference type="InterPro" id="IPR001251">
    <property type="entry name" value="CRAL-TRIO_dom"/>
</dbReference>
<reference evidence="3" key="1">
    <citation type="submission" date="2021-07" db="EMBL/GenBank/DDBJ databases">
        <authorList>
            <person name="Catto M.A."/>
            <person name="Jacobson A."/>
            <person name="Kennedy G."/>
            <person name="Labadie P."/>
            <person name="Hunt B.G."/>
            <person name="Srinivasan R."/>
        </authorList>
    </citation>
    <scope>NUCLEOTIDE SEQUENCE</scope>
    <source>
        <strain evidence="3">PL_HMW_Pooled</strain>
        <tissue evidence="3">Head</tissue>
    </source>
</reference>
<gene>
    <name evidence="3" type="ORF">KUF71_011906</name>
</gene>
<dbReference type="SUPFAM" id="SSF52087">
    <property type="entry name" value="CRAL/TRIO domain"/>
    <property type="match status" value="1"/>
</dbReference>
<proteinExistence type="predicted"/>
<dbReference type="PANTHER" id="PTHR10174:SF130">
    <property type="entry name" value="ALPHA-TOCOPHEROL TRANSFER PROTEIN-LIKE"/>
    <property type="match status" value="1"/>
</dbReference>
<evidence type="ECO:0000256" key="1">
    <source>
        <dbReference type="SAM" id="MobiDB-lite"/>
    </source>
</evidence>
<organism evidence="3 4">
    <name type="scientific">Frankliniella fusca</name>
    <dbReference type="NCBI Taxonomy" id="407009"/>
    <lineage>
        <taxon>Eukaryota</taxon>
        <taxon>Metazoa</taxon>
        <taxon>Ecdysozoa</taxon>
        <taxon>Arthropoda</taxon>
        <taxon>Hexapoda</taxon>
        <taxon>Insecta</taxon>
        <taxon>Pterygota</taxon>
        <taxon>Neoptera</taxon>
        <taxon>Paraneoptera</taxon>
        <taxon>Thysanoptera</taxon>
        <taxon>Terebrantia</taxon>
        <taxon>Thripoidea</taxon>
        <taxon>Thripidae</taxon>
        <taxon>Frankliniella</taxon>
    </lineage>
</organism>
<comment type="caution">
    <text evidence="3">The sequence shown here is derived from an EMBL/GenBank/DDBJ whole genome shotgun (WGS) entry which is preliminary data.</text>
</comment>
<dbReference type="CDD" id="cd00170">
    <property type="entry name" value="SEC14"/>
    <property type="match status" value="1"/>
</dbReference>
<keyword evidence="4" id="KW-1185">Reference proteome</keyword>
<sequence length="319" mass="37087">MPILSQTGPCSHLLPREFHQKSRRRALGPHRTATRTPSAMHLSAMHPLPPEWAEKARHELGEEPGRTPLCLEELRERLRETDPGHADLFEDESFYLTFLRARKFNVEKTVKLVRRYWEMRRRYPDVCRFAAASKHRRFHDTKAITVLQDRNHFEAPVIVVKIDYFDLSHITPMYVVRQYYTLLEACALDPLTQVSGVHLLIDLQGVNLKHIRMMTPTFVSTAVSLTQESFPMRCRGVHVVNQPFGFEAIYALFKPFLSEKLRRRIRVFGSNWRALHEHVPPALLPHLYGGRRQGIDNAAWLQRLADVEEAMKAVRAELT</sequence>
<protein>
    <submittedName>
        <fullName evidence="3">Clavesin-2</fullName>
    </submittedName>
</protein>
<feature type="region of interest" description="Disordered" evidence="1">
    <location>
        <begin position="21"/>
        <end position="43"/>
    </location>
</feature>
<evidence type="ECO:0000259" key="2">
    <source>
        <dbReference type="PROSITE" id="PS50191"/>
    </source>
</evidence>
<accession>A0AAE1HJI4</accession>
<dbReference type="Pfam" id="PF00650">
    <property type="entry name" value="CRAL_TRIO"/>
    <property type="match status" value="1"/>
</dbReference>
<dbReference type="SUPFAM" id="SSF46938">
    <property type="entry name" value="CRAL/TRIO N-terminal domain"/>
    <property type="match status" value="1"/>
</dbReference>
<feature type="domain" description="CRAL-TRIO" evidence="2">
    <location>
        <begin position="156"/>
        <end position="296"/>
    </location>
</feature>
<name>A0AAE1HJI4_9NEOP</name>
<dbReference type="AlphaFoldDB" id="A0AAE1HJI4"/>